<evidence type="ECO:0000313" key="11">
    <source>
        <dbReference type="Proteomes" id="UP000184612"/>
    </source>
</evidence>
<evidence type="ECO:0000256" key="3">
    <source>
        <dbReference type="ARBA" id="ARBA00022475"/>
    </source>
</evidence>
<dbReference type="GO" id="GO:0005886">
    <property type="term" value="C:plasma membrane"/>
    <property type="evidence" value="ECO:0007669"/>
    <property type="project" value="UniProtKB-SubCell"/>
</dbReference>
<dbReference type="Gene3D" id="1.20.120.1220">
    <property type="match status" value="1"/>
</dbReference>
<keyword evidence="3" id="KW-1003">Cell membrane</keyword>
<keyword evidence="10" id="KW-0489">Methyltransferase</keyword>
<feature type="transmembrane region" description="Helical" evidence="7">
    <location>
        <begin position="147"/>
        <end position="167"/>
    </location>
</feature>
<proteinExistence type="inferred from homology"/>
<feature type="domain" description="Prepilin type IV endopeptidase peptidase" evidence="8">
    <location>
        <begin position="104"/>
        <end position="206"/>
    </location>
</feature>
<dbReference type="AlphaFoldDB" id="A0A1M7YMV8"/>
<dbReference type="STRING" id="1121345.SAMN02745217_04381"/>
<gene>
    <name evidence="10" type="ORF">SAMN02745217_04381</name>
</gene>
<feature type="transmembrane region" description="Helical" evidence="7">
    <location>
        <begin position="225"/>
        <end position="245"/>
    </location>
</feature>
<dbReference type="PANTHER" id="PTHR30487:SF0">
    <property type="entry name" value="PREPILIN LEADER PEPTIDASE_N-METHYLTRANSFERASE-RELATED"/>
    <property type="match status" value="1"/>
</dbReference>
<dbReference type="RefSeq" id="WP_073591013.1">
    <property type="nucleotide sequence ID" value="NZ_FRFD01000016.1"/>
</dbReference>
<dbReference type="GO" id="GO:0032259">
    <property type="term" value="P:methylation"/>
    <property type="evidence" value="ECO:0007669"/>
    <property type="project" value="UniProtKB-KW"/>
</dbReference>
<evidence type="ECO:0000256" key="4">
    <source>
        <dbReference type="ARBA" id="ARBA00022692"/>
    </source>
</evidence>
<feature type="transmembrane region" description="Helical" evidence="7">
    <location>
        <begin position="99"/>
        <end position="116"/>
    </location>
</feature>
<dbReference type="InterPro" id="IPR000045">
    <property type="entry name" value="Prepilin_IV_endopep_pep"/>
</dbReference>
<keyword evidence="4 7" id="KW-0812">Transmembrane</keyword>
<evidence type="ECO:0000259" key="9">
    <source>
        <dbReference type="Pfam" id="PF06750"/>
    </source>
</evidence>
<keyword evidence="6 7" id="KW-0472">Membrane</keyword>
<evidence type="ECO:0000256" key="7">
    <source>
        <dbReference type="SAM" id="Phobius"/>
    </source>
</evidence>
<keyword evidence="5 7" id="KW-1133">Transmembrane helix</keyword>
<feature type="transmembrane region" description="Helical" evidence="7">
    <location>
        <begin position="179"/>
        <end position="205"/>
    </location>
</feature>
<dbReference type="Pfam" id="PF01478">
    <property type="entry name" value="Peptidase_A24"/>
    <property type="match status" value="1"/>
</dbReference>
<dbReference type="PANTHER" id="PTHR30487">
    <property type="entry name" value="TYPE 4 PREPILIN-LIKE PROTEINS LEADER PEPTIDE-PROCESSING ENZYME"/>
    <property type="match status" value="1"/>
</dbReference>
<dbReference type="GO" id="GO:0006465">
    <property type="term" value="P:signal peptide processing"/>
    <property type="evidence" value="ECO:0007669"/>
    <property type="project" value="TreeGrafter"/>
</dbReference>
<feature type="transmembrane region" description="Helical" evidence="7">
    <location>
        <begin position="123"/>
        <end position="141"/>
    </location>
</feature>
<feature type="transmembrane region" description="Helical" evidence="7">
    <location>
        <begin position="6"/>
        <end position="27"/>
    </location>
</feature>
<comment type="similarity">
    <text evidence="2">Belongs to the peptidase A24 family.</text>
</comment>
<dbReference type="OrthoDB" id="9789291at2"/>
<protein>
    <submittedName>
        <fullName evidence="10">Leader peptidase (Prepilin peptidase) / N-methyltransferase</fullName>
    </submittedName>
</protein>
<dbReference type="Pfam" id="PF06750">
    <property type="entry name" value="A24_N_bact"/>
    <property type="match status" value="1"/>
</dbReference>
<dbReference type="GO" id="GO:0008168">
    <property type="term" value="F:methyltransferase activity"/>
    <property type="evidence" value="ECO:0007669"/>
    <property type="project" value="UniProtKB-KW"/>
</dbReference>
<accession>A0A1M7YMV8</accession>
<evidence type="ECO:0000259" key="8">
    <source>
        <dbReference type="Pfam" id="PF01478"/>
    </source>
</evidence>
<name>A0A1M7YMV8_9FIRM</name>
<evidence type="ECO:0000256" key="1">
    <source>
        <dbReference type="ARBA" id="ARBA00004651"/>
    </source>
</evidence>
<dbReference type="GO" id="GO:0004190">
    <property type="term" value="F:aspartic-type endopeptidase activity"/>
    <property type="evidence" value="ECO:0007669"/>
    <property type="project" value="InterPro"/>
</dbReference>
<comment type="subcellular location">
    <subcellularLocation>
        <location evidence="1">Cell membrane</location>
        <topology evidence="1">Multi-pass membrane protein</topology>
    </subcellularLocation>
</comment>
<organism evidence="10 11">
    <name type="scientific">Anaerocolumna xylanovorans DSM 12503</name>
    <dbReference type="NCBI Taxonomy" id="1121345"/>
    <lineage>
        <taxon>Bacteria</taxon>
        <taxon>Bacillati</taxon>
        <taxon>Bacillota</taxon>
        <taxon>Clostridia</taxon>
        <taxon>Lachnospirales</taxon>
        <taxon>Lachnospiraceae</taxon>
        <taxon>Anaerocolumna</taxon>
    </lineage>
</organism>
<dbReference type="Proteomes" id="UP000184612">
    <property type="component" value="Unassembled WGS sequence"/>
</dbReference>
<keyword evidence="11" id="KW-1185">Reference proteome</keyword>
<dbReference type="InterPro" id="IPR050882">
    <property type="entry name" value="Prepilin_peptidase/N-MTase"/>
</dbReference>
<sequence length="251" mass="28496">MTLFLYIIIFVYGILIGSFLNVCIYRIPRKENIVTTRSHCMGCGYQLKWYDLVPLFSYIFLGGKCRKCKTRLSLQYPLVEFVNALLYCIIFLVNGFNPVSIIYCLMTSALLVLSIIDFRTFEIPFGINLFIGVLGLIRMGLDWTNWVNYVLGFGSVSAFLLLLFFLTKGRGIGGGDIKLMAAAGLVLGWKLNLLAFLWGCLFGSILHLIRMKVSHAERLLAFGPYLAMGIFASMLFGETFIDWYLRVCMLK</sequence>
<evidence type="ECO:0000256" key="6">
    <source>
        <dbReference type="ARBA" id="ARBA00023136"/>
    </source>
</evidence>
<feature type="transmembrane region" description="Helical" evidence="7">
    <location>
        <begin position="74"/>
        <end position="93"/>
    </location>
</feature>
<feature type="domain" description="Prepilin peptidase A24 N-terminal" evidence="9">
    <location>
        <begin position="11"/>
        <end position="92"/>
    </location>
</feature>
<evidence type="ECO:0000256" key="2">
    <source>
        <dbReference type="ARBA" id="ARBA00005801"/>
    </source>
</evidence>
<keyword evidence="10" id="KW-0808">Transferase</keyword>
<reference evidence="10 11" key="1">
    <citation type="submission" date="2016-12" db="EMBL/GenBank/DDBJ databases">
        <authorList>
            <person name="Song W.-J."/>
            <person name="Kurnit D.M."/>
        </authorList>
    </citation>
    <scope>NUCLEOTIDE SEQUENCE [LARGE SCALE GENOMIC DNA]</scope>
    <source>
        <strain evidence="10 11">DSM 12503</strain>
    </source>
</reference>
<evidence type="ECO:0000256" key="5">
    <source>
        <dbReference type="ARBA" id="ARBA00022989"/>
    </source>
</evidence>
<dbReference type="InterPro" id="IPR010627">
    <property type="entry name" value="Prepilin_pept_A24_N"/>
</dbReference>
<evidence type="ECO:0000313" key="10">
    <source>
        <dbReference type="EMBL" id="SHO53940.1"/>
    </source>
</evidence>
<dbReference type="EMBL" id="FRFD01000016">
    <property type="protein sequence ID" value="SHO53940.1"/>
    <property type="molecule type" value="Genomic_DNA"/>
</dbReference>